<reference evidence="8 9" key="1">
    <citation type="journal article" date="2012" name="Science">
        <title>The Paleozoic origin of enzymatic lignin decomposition reconstructed from 31 fungal genomes.</title>
        <authorList>
            <person name="Floudas D."/>
            <person name="Binder M."/>
            <person name="Riley R."/>
            <person name="Barry K."/>
            <person name="Blanchette R.A."/>
            <person name="Henrissat B."/>
            <person name="Martinez A.T."/>
            <person name="Otillar R."/>
            <person name="Spatafora J.W."/>
            <person name="Yadav J.S."/>
            <person name="Aerts A."/>
            <person name="Benoit I."/>
            <person name="Boyd A."/>
            <person name="Carlson A."/>
            <person name="Copeland A."/>
            <person name="Coutinho P.M."/>
            <person name="de Vries R.P."/>
            <person name="Ferreira P."/>
            <person name="Findley K."/>
            <person name="Foster B."/>
            <person name="Gaskell J."/>
            <person name="Glotzer D."/>
            <person name="Gorecki P."/>
            <person name="Heitman J."/>
            <person name="Hesse C."/>
            <person name="Hori C."/>
            <person name="Igarashi K."/>
            <person name="Jurgens J.A."/>
            <person name="Kallen N."/>
            <person name="Kersten P."/>
            <person name="Kohler A."/>
            <person name="Kuees U."/>
            <person name="Kumar T.K.A."/>
            <person name="Kuo A."/>
            <person name="LaButti K."/>
            <person name="Larrondo L.F."/>
            <person name="Lindquist E."/>
            <person name="Ling A."/>
            <person name="Lombard V."/>
            <person name="Lucas S."/>
            <person name="Lundell T."/>
            <person name="Martin R."/>
            <person name="McLaughlin D.J."/>
            <person name="Morgenstern I."/>
            <person name="Morin E."/>
            <person name="Murat C."/>
            <person name="Nagy L.G."/>
            <person name="Nolan M."/>
            <person name="Ohm R.A."/>
            <person name="Patyshakuliyeva A."/>
            <person name="Rokas A."/>
            <person name="Ruiz-Duenas F.J."/>
            <person name="Sabat G."/>
            <person name="Salamov A."/>
            <person name="Samejima M."/>
            <person name="Schmutz J."/>
            <person name="Slot J.C."/>
            <person name="St John F."/>
            <person name="Stenlid J."/>
            <person name="Sun H."/>
            <person name="Sun S."/>
            <person name="Syed K."/>
            <person name="Tsang A."/>
            <person name="Wiebenga A."/>
            <person name="Young D."/>
            <person name="Pisabarro A."/>
            <person name="Eastwood D.C."/>
            <person name="Martin F."/>
            <person name="Cullen D."/>
            <person name="Grigoriev I.V."/>
            <person name="Hibbett D.S."/>
        </authorList>
    </citation>
    <scope>NUCLEOTIDE SEQUENCE [LARGE SCALE GENOMIC DNA]</scope>
    <source>
        <strain evidence="8 9">DJM-731 SS1</strain>
    </source>
</reference>
<keyword evidence="4" id="KW-0926">Vacuole</keyword>
<evidence type="ECO:0000256" key="6">
    <source>
        <dbReference type="SAM" id="MobiDB-lite"/>
    </source>
</evidence>
<dbReference type="PANTHER" id="PTHR12616">
    <property type="entry name" value="VACUOLAR PROTEIN SORTING VPS41"/>
    <property type="match status" value="1"/>
</dbReference>
<evidence type="ECO:0000313" key="8">
    <source>
        <dbReference type="EMBL" id="EJU06637.1"/>
    </source>
</evidence>
<dbReference type="HOGENOM" id="CLU_001285_2_2_1"/>
<dbReference type="InterPro" id="IPR036322">
    <property type="entry name" value="WD40_repeat_dom_sf"/>
</dbReference>
<feature type="compositionally biased region" description="Acidic residues" evidence="6">
    <location>
        <begin position="9"/>
        <end position="34"/>
    </location>
</feature>
<dbReference type="OrthoDB" id="244107at2759"/>
<keyword evidence="2 4" id="KW-0813">Transport</keyword>
<keyword evidence="3 4" id="KW-0653">Protein transport</keyword>
<dbReference type="Pfam" id="PF23411">
    <property type="entry name" value="Beta-prop_Vps41"/>
    <property type="match status" value="1"/>
</dbReference>
<dbReference type="Pfam" id="PF23556">
    <property type="entry name" value="TPR_Vps41"/>
    <property type="match status" value="1"/>
</dbReference>
<dbReference type="GO" id="GO:0016236">
    <property type="term" value="P:macroautophagy"/>
    <property type="evidence" value="ECO:0007669"/>
    <property type="project" value="TreeGrafter"/>
</dbReference>
<dbReference type="InterPro" id="IPR000547">
    <property type="entry name" value="Clathrin_H-chain/VPS_repeat"/>
</dbReference>
<dbReference type="GO" id="GO:0034058">
    <property type="term" value="P:endosomal vesicle fusion"/>
    <property type="evidence" value="ECO:0007669"/>
    <property type="project" value="UniProtKB-UniRule"/>
</dbReference>
<feature type="region of interest" description="Disordered" evidence="6">
    <location>
        <begin position="1"/>
        <end position="39"/>
    </location>
</feature>
<dbReference type="PANTHER" id="PTHR12616:SF1">
    <property type="entry name" value="VACUOLAR PROTEIN SORTING-ASSOCIATED PROTEIN 41 HOMOLOG"/>
    <property type="match status" value="1"/>
</dbReference>
<dbReference type="EMBL" id="JH795855">
    <property type="protein sequence ID" value="EJU06637.1"/>
    <property type="molecule type" value="Genomic_DNA"/>
</dbReference>
<dbReference type="SMART" id="SM00299">
    <property type="entry name" value="CLH"/>
    <property type="match status" value="1"/>
</dbReference>
<evidence type="ECO:0000256" key="4">
    <source>
        <dbReference type="PIRNR" id="PIRNR028921"/>
    </source>
</evidence>
<sequence>MYQNGRQEVEEDDPEDVEEEGEDGDEDGEEEEEEPTLKYETMKTPAFDFLQKETISAIYVSTEFMTLGTHNGVVHVIDHKGNNIKAYRSHSATISGIDVDYENQFIASASVDGKVIIHSLHTPENYSFDFRRPMRTVALEPGFAHKNGRQFVCGGMAGTLLLHDKGWMGHKAQILHSGEGPIWETSWMGNLIAWANDLGVKIYDTASHSRIGFIDRAVDAPRADLFKCNLRWRDEQTLLIGWADHLKVARVRQRPNPPPGMPPLMIEITSHFALDYMVAGIASYQNSYLILSYISPDTYMEEETEDRERQRRKAALPPEMNLISRSGEQEASDVLAIQGYGTYGCNDYALGPSIKEKDPFFVVMSPKSIIVARPRDRSDHVDWLVEKRRYAEALDEVEKMGETREWNVVSVGEKFIESLVEEGQFDKAAELCPKVCRDNGKAWEDWIFTFVQKGQLPAIVPVIPTQEPQLSHVVYEMVLAHYLANNRDELLRTIRTWPHGIYDSSAIVVAVQGELEHTPSSAILMECLAELFIQNRQPGRALPYLLRLRKPNVIDLIREYNLFSAVKDQVLLLVEFDQDLEQKYRVQGEGSMASVLPRRSAAISLLVEHTDSIPIPRVIQQLEQRASFLYLYLDALFDRDPLLTSDYADRQVQLYAEFSYKRLMDFLRASNYYSLERAYRICKERDFVPEQVFLLGRMGNNKAALNLIIERLGDVTRAIDFAKEQNDEELWEDLLKYSETRPAFIRGLLENVGAEINPVRLIRRIRNGLEVPGLKSALIKILQDFNLQISLLQGTQTILYSDCTDLARRLQSSQVSGAFCSATMTCPICDLPLFVAPTPSAETQQLALAFLCGHIVHATHVKGASELPAQQPEIIRGFLGSQARTQDRLGQKLA</sequence>
<evidence type="ECO:0000256" key="1">
    <source>
        <dbReference type="ARBA" id="ARBA00009582"/>
    </source>
</evidence>
<feature type="repeat" description="CHCR" evidence="5">
    <location>
        <begin position="603"/>
        <end position="747"/>
    </location>
</feature>
<dbReference type="PIRSF" id="PIRSF028921">
    <property type="entry name" value="VPS41"/>
    <property type="match status" value="1"/>
</dbReference>
<evidence type="ECO:0000313" key="9">
    <source>
        <dbReference type="Proteomes" id="UP000030653"/>
    </source>
</evidence>
<dbReference type="GO" id="GO:0009267">
    <property type="term" value="P:cellular response to starvation"/>
    <property type="evidence" value="ECO:0007669"/>
    <property type="project" value="TreeGrafter"/>
</dbReference>
<dbReference type="InterPro" id="IPR001680">
    <property type="entry name" value="WD40_rpt"/>
</dbReference>
<proteinExistence type="inferred from homology"/>
<keyword evidence="9" id="KW-1185">Reference proteome</keyword>
<dbReference type="InterPro" id="IPR015943">
    <property type="entry name" value="WD40/YVTN_repeat-like_dom_sf"/>
</dbReference>
<protein>
    <recommendedName>
        <fullName evidence="4">Vacuolar protein sorting-associated protein 41</fullName>
    </recommendedName>
</protein>
<dbReference type="InterPro" id="IPR045111">
    <property type="entry name" value="Vps41/Vps8"/>
</dbReference>
<dbReference type="AlphaFoldDB" id="M5GFW6"/>
<comment type="subcellular location">
    <subcellularLocation>
        <location evidence="4">Vacuole</location>
    </subcellularLocation>
</comment>
<dbReference type="SMART" id="SM00320">
    <property type="entry name" value="WD40"/>
    <property type="match status" value="1"/>
</dbReference>
<dbReference type="InterPro" id="IPR057780">
    <property type="entry name" value="Beta-prop_Vps41"/>
</dbReference>
<evidence type="ECO:0000256" key="5">
    <source>
        <dbReference type="PROSITE-ProRule" id="PRU01006"/>
    </source>
</evidence>
<gene>
    <name evidence="8" type="ORF">DACRYDRAFT_44645</name>
</gene>
<feature type="domain" description="Vps41 beta-propeller" evidence="7">
    <location>
        <begin position="37"/>
        <end position="373"/>
    </location>
</feature>
<dbReference type="OMA" id="PQLVWQD"/>
<dbReference type="STRING" id="1858805.M5GFW6"/>
<dbReference type="FunFam" id="1.25.40.10:FF:000350">
    <property type="entry name" value="Vacuolar protein sorting-associated protein 41 homolog"/>
    <property type="match status" value="1"/>
</dbReference>
<name>M5GFW6_DACPD</name>
<dbReference type="PROSITE" id="PS50236">
    <property type="entry name" value="CHCR"/>
    <property type="match status" value="1"/>
</dbReference>
<evidence type="ECO:0000256" key="3">
    <source>
        <dbReference type="ARBA" id="ARBA00022927"/>
    </source>
</evidence>
<evidence type="ECO:0000259" key="7">
    <source>
        <dbReference type="Pfam" id="PF23411"/>
    </source>
</evidence>
<dbReference type="SUPFAM" id="SSF50978">
    <property type="entry name" value="WD40 repeat-like"/>
    <property type="match status" value="1"/>
</dbReference>
<dbReference type="Gene3D" id="2.130.10.10">
    <property type="entry name" value="YVTN repeat-like/Quinoprotein amine dehydrogenase"/>
    <property type="match status" value="1"/>
</dbReference>
<dbReference type="GeneID" id="63689659"/>
<dbReference type="InterPro" id="IPR011990">
    <property type="entry name" value="TPR-like_helical_dom_sf"/>
</dbReference>
<dbReference type="GO" id="GO:0006623">
    <property type="term" value="P:protein targeting to vacuole"/>
    <property type="evidence" value="ECO:0007669"/>
    <property type="project" value="InterPro"/>
</dbReference>
<comment type="similarity">
    <text evidence="1 4">Belongs to the VPS41 family.</text>
</comment>
<comment type="function">
    <text evidence="4">Required for vacuolar assembly and vacuolar traffic.</text>
</comment>
<dbReference type="InterPro" id="IPR016902">
    <property type="entry name" value="Vps41"/>
</dbReference>
<dbReference type="RefSeq" id="XP_040633531.1">
    <property type="nucleotide sequence ID" value="XM_040774597.1"/>
</dbReference>
<dbReference type="GO" id="GO:0005770">
    <property type="term" value="C:late endosome"/>
    <property type="evidence" value="ECO:0007669"/>
    <property type="project" value="UniProtKB-UniRule"/>
</dbReference>
<dbReference type="GO" id="GO:0030897">
    <property type="term" value="C:HOPS complex"/>
    <property type="evidence" value="ECO:0007669"/>
    <property type="project" value="UniProtKB-UniRule"/>
</dbReference>
<dbReference type="Gene3D" id="1.25.40.10">
    <property type="entry name" value="Tetratricopeptide repeat domain"/>
    <property type="match status" value="1"/>
</dbReference>
<organism evidence="8 9">
    <name type="scientific">Dacryopinax primogenitus (strain DJM 731)</name>
    <name type="common">Brown rot fungus</name>
    <dbReference type="NCBI Taxonomy" id="1858805"/>
    <lineage>
        <taxon>Eukaryota</taxon>
        <taxon>Fungi</taxon>
        <taxon>Dikarya</taxon>
        <taxon>Basidiomycota</taxon>
        <taxon>Agaricomycotina</taxon>
        <taxon>Dacrymycetes</taxon>
        <taxon>Dacrymycetales</taxon>
        <taxon>Dacrymycetaceae</taxon>
        <taxon>Dacryopinax</taxon>
    </lineage>
</organism>
<accession>M5GFW6</accession>
<evidence type="ECO:0000256" key="2">
    <source>
        <dbReference type="ARBA" id="ARBA00022448"/>
    </source>
</evidence>
<dbReference type="GO" id="GO:0000329">
    <property type="term" value="C:fungal-type vacuole membrane"/>
    <property type="evidence" value="ECO:0007669"/>
    <property type="project" value="UniProtKB-UniRule"/>
</dbReference>
<dbReference type="Proteomes" id="UP000030653">
    <property type="component" value="Unassembled WGS sequence"/>
</dbReference>